<evidence type="ECO:0000256" key="1">
    <source>
        <dbReference type="ARBA" id="ARBA00010364"/>
    </source>
</evidence>
<organism evidence="3 4">
    <name type="scientific">Mariniblastus fucicola</name>
    <dbReference type="NCBI Taxonomy" id="980251"/>
    <lineage>
        <taxon>Bacteria</taxon>
        <taxon>Pseudomonadati</taxon>
        <taxon>Planctomycetota</taxon>
        <taxon>Planctomycetia</taxon>
        <taxon>Pirellulales</taxon>
        <taxon>Pirellulaceae</taxon>
        <taxon>Mariniblastus</taxon>
    </lineage>
</organism>
<dbReference type="SMART" id="SM01152">
    <property type="entry name" value="DUF167"/>
    <property type="match status" value="1"/>
</dbReference>
<dbReference type="PANTHER" id="PTHR13420">
    <property type="entry name" value="UPF0235 PROTEIN C15ORF40"/>
    <property type="match status" value="1"/>
</dbReference>
<dbReference type="AlphaFoldDB" id="A0A5B9P858"/>
<evidence type="ECO:0000256" key="2">
    <source>
        <dbReference type="HAMAP-Rule" id="MF_00634"/>
    </source>
</evidence>
<evidence type="ECO:0000313" key="4">
    <source>
        <dbReference type="Proteomes" id="UP000322214"/>
    </source>
</evidence>
<dbReference type="GO" id="GO:0005737">
    <property type="term" value="C:cytoplasm"/>
    <property type="evidence" value="ECO:0007669"/>
    <property type="project" value="TreeGrafter"/>
</dbReference>
<keyword evidence="4" id="KW-1185">Reference proteome</keyword>
<dbReference type="KEGG" id="mff:MFFC18_27640"/>
<dbReference type="Pfam" id="PF02594">
    <property type="entry name" value="DUF167"/>
    <property type="match status" value="1"/>
</dbReference>
<gene>
    <name evidence="3" type="ORF">MFFC18_27640</name>
</gene>
<protein>
    <recommendedName>
        <fullName evidence="2">UPF0235 protein MFFC18_27640</fullName>
    </recommendedName>
</protein>
<dbReference type="SUPFAM" id="SSF69786">
    <property type="entry name" value="YggU-like"/>
    <property type="match status" value="1"/>
</dbReference>
<accession>A0A5B9P858</accession>
<sequence length="88" mass="9086">MSPIRIPIKVVPGASRTQIAGWLGDALKVRVSEPPEKGKANKAVCKLVAGKLGLSADSVQVVGGSTSARKVIEIEGVSASEFEAAFPK</sequence>
<dbReference type="InterPro" id="IPR036591">
    <property type="entry name" value="YggU-like_sf"/>
</dbReference>
<reference evidence="3 4" key="1">
    <citation type="submission" date="2019-08" db="EMBL/GenBank/DDBJ databases">
        <title>Deep-cultivation of Planctomycetes and their phenomic and genomic characterization uncovers novel biology.</title>
        <authorList>
            <person name="Wiegand S."/>
            <person name="Jogler M."/>
            <person name="Boedeker C."/>
            <person name="Pinto D."/>
            <person name="Vollmers J."/>
            <person name="Rivas-Marin E."/>
            <person name="Kohn T."/>
            <person name="Peeters S.H."/>
            <person name="Heuer A."/>
            <person name="Rast P."/>
            <person name="Oberbeckmann S."/>
            <person name="Bunk B."/>
            <person name="Jeske O."/>
            <person name="Meyerdierks A."/>
            <person name="Storesund J.E."/>
            <person name="Kallscheuer N."/>
            <person name="Luecker S."/>
            <person name="Lage O.M."/>
            <person name="Pohl T."/>
            <person name="Merkel B.J."/>
            <person name="Hornburger P."/>
            <person name="Mueller R.-W."/>
            <person name="Bruemmer F."/>
            <person name="Labrenz M."/>
            <person name="Spormann A.M."/>
            <person name="Op den Camp H."/>
            <person name="Overmann J."/>
            <person name="Amann R."/>
            <person name="Jetten M.S.M."/>
            <person name="Mascher T."/>
            <person name="Medema M.H."/>
            <person name="Devos D.P."/>
            <person name="Kaster A.-K."/>
            <person name="Ovreas L."/>
            <person name="Rohde M."/>
            <person name="Galperin M.Y."/>
            <person name="Jogler C."/>
        </authorList>
    </citation>
    <scope>NUCLEOTIDE SEQUENCE [LARGE SCALE GENOMIC DNA]</scope>
    <source>
        <strain evidence="3 4">FC18</strain>
    </source>
</reference>
<dbReference type="HAMAP" id="MF_00634">
    <property type="entry name" value="UPF0235"/>
    <property type="match status" value="1"/>
</dbReference>
<comment type="similarity">
    <text evidence="1 2">Belongs to the UPF0235 family.</text>
</comment>
<proteinExistence type="inferred from homology"/>
<dbReference type="OrthoDB" id="290224at2"/>
<dbReference type="InterPro" id="IPR003746">
    <property type="entry name" value="DUF167"/>
</dbReference>
<name>A0A5B9P858_9BACT</name>
<dbReference type="NCBIfam" id="TIGR00251">
    <property type="entry name" value="DUF167 family protein"/>
    <property type="match status" value="1"/>
</dbReference>
<dbReference type="RefSeq" id="WP_075082917.1">
    <property type="nucleotide sequence ID" value="NZ_CP042912.1"/>
</dbReference>
<dbReference type="Proteomes" id="UP000322214">
    <property type="component" value="Chromosome"/>
</dbReference>
<dbReference type="Gene3D" id="3.30.1200.10">
    <property type="entry name" value="YggU-like"/>
    <property type="match status" value="1"/>
</dbReference>
<dbReference type="PANTHER" id="PTHR13420:SF7">
    <property type="entry name" value="UPF0235 PROTEIN C15ORF40"/>
    <property type="match status" value="1"/>
</dbReference>
<evidence type="ECO:0000313" key="3">
    <source>
        <dbReference type="EMBL" id="QEG22877.1"/>
    </source>
</evidence>
<dbReference type="EMBL" id="CP042912">
    <property type="protein sequence ID" value="QEG22877.1"/>
    <property type="molecule type" value="Genomic_DNA"/>
</dbReference>